<evidence type="ECO:0000256" key="6">
    <source>
        <dbReference type="SAM" id="Phobius"/>
    </source>
</evidence>
<feature type="transmembrane region" description="Helical" evidence="6">
    <location>
        <begin position="302"/>
        <end position="324"/>
    </location>
</feature>
<comment type="subcellular location">
    <subcellularLocation>
        <location evidence="1">Membrane</location>
        <topology evidence="1">Multi-pass membrane protein</topology>
    </subcellularLocation>
</comment>
<evidence type="ECO:0000256" key="2">
    <source>
        <dbReference type="ARBA" id="ARBA00005278"/>
    </source>
</evidence>
<feature type="transmembrane region" description="Helical" evidence="6">
    <location>
        <begin position="633"/>
        <end position="651"/>
    </location>
</feature>
<dbReference type="Pfam" id="PF03323">
    <property type="entry name" value="GerA"/>
    <property type="match status" value="1"/>
</dbReference>
<feature type="transmembrane region" description="Helical" evidence="6">
    <location>
        <begin position="840"/>
        <end position="868"/>
    </location>
</feature>
<evidence type="ECO:0000313" key="8">
    <source>
        <dbReference type="Proteomes" id="UP000531594"/>
    </source>
</evidence>
<gene>
    <name evidence="7" type="ORF">HNR53_003223</name>
</gene>
<dbReference type="AlphaFoldDB" id="A0A7X0LWD1"/>
<feature type="transmembrane region" description="Helical" evidence="6">
    <location>
        <begin position="698"/>
        <end position="717"/>
    </location>
</feature>
<feature type="transmembrane region" description="Helical" evidence="6">
    <location>
        <begin position="658"/>
        <end position="678"/>
    </location>
</feature>
<dbReference type="PANTHER" id="PTHR22550:SF5">
    <property type="entry name" value="LEUCINE ZIPPER PROTEIN 4"/>
    <property type="match status" value="1"/>
</dbReference>
<dbReference type="InterPro" id="IPR004761">
    <property type="entry name" value="Spore_GerAB"/>
</dbReference>
<dbReference type="PANTHER" id="PTHR22550">
    <property type="entry name" value="SPORE GERMINATION PROTEIN"/>
    <property type="match status" value="1"/>
</dbReference>
<feature type="transmembrane region" description="Helical" evidence="6">
    <location>
        <begin position="374"/>
        <end position="394"/>
    </location>
</feature>
<feature type="transmembrane region" description="Helical" evidence="6">
    <location>
        <begin position="554"/>
        <end position="574"/>
    </location>
</feature>
<dbReference type="EMBL" id="JACHGK010000012">
    <property type="protein sequence ID" value="MBB6446563.1"/>
    <property type="molecule type" value="Genomic_DNA"/>
</dbReference>
<comment type="similarity">
    <text evidence="2">Belongs to the GerABKA family.</text>
</comment>
<keyword evidence="5 6" id="KW-0472">Membrane</keyword>
<dbReference type="NCBIfam" id="TIGR00912">
    <property type="entry name" value="2A0309"/>
    <property type="match status" value="1"/>
</dbReference>
<feature type="transmembrane region" description="Helical" evidence="6">
    <location>
        <begin position="784"/>
        <end position="806"/>
    </location>
</feature>
<evidence type="ECO:0000256" key="1">
    <source>
        <dbReference type="ARBA" id="ARBA00004141"/>
    </source>
</evidence>
<comment type="caution">
    <text evidence="7">The sequence shown here is derived from an EMBL/GenBank/DDBJ whole genome shotgun (WGS) entry which is preliminary data.</text>
</comment>
<protein>
    <submittedName>
        <fullName evidence="7">Spore germination protein (Amino acid permease)</fullName>
    </submittedName>
</protein>
<keyword evidence="3 6" id="KW-0812">Transmembrane</keyword>
<evidence type="ECO:0000313" key="7">
    <source>
        <dbReference type="EMBL" id="MBB6446563.1"/>
    </source>
</evidence>
<reference evidence="7 8" key="1">
    <citation type="submission" date="2020-08" db="EMBL/GenBank/DDBJ databases">
        <title>Genomic Encyclopedia of Type Strains, Phase IV (KMG-IV): sequencing the most valuable type-strain genomes for metagenomic binning, comparative biology and taxonomic classification.</title>
        <authorList>
            <person name="Goeker M."/>
        </authorList>
    </citation>
    <scope>NUCLEOTIDE SEQUENCE [LARGE SCALE GENOMIC DNA]</scope>
    <source>
        <strain evidence="7 8">DSM 5391</strain>
    </source>
</reference>
<name>A0A7X0LWD1_9BACI</name>
<organism evidence="7 8">
    <name type="scientific">Bacillus benzoevorans</name>
    <dbReference type="NCBI Taxonomy" id="1456"/>
    <lineage>
        <taxon>Bacteria</taxon>
        <taxon>Bacillati</taxon>
        <taxon>Bacillota</taxon>
        <taxon>Bacilli</taxon>
        <taxon>Bacillales</taxon>
        <taxon>Bacillaceae</taxon>
        <taxon>Bacillus</taxon>
    </lineage>
</organism>
<proteinExistence type="inferred from homology"/>
<dbReference type="InterPro" id="IPR050768">
    <property type="entry name" value="UPF0353/GerABKA_families"/>
</dbReference>
<feature type="transmembrane region" description="Helical" evidence="6">
    <location>
        <begin position="818"/>
        <end position="834"/>
    </location>
</feature>
<feature type="transmembrane region" description="Helical" evidence="6">
    <location>
        <begin position="522"/>
        <end position="548"/>
    </location>
</feature>
<keyword evidence="4 6" id="KW-1133">Transmembrane helix</keyword>
<feature type="transmembrane region" description="Helical" evidence="6">
    <location>
        <begin position="427"/>
        <end position="449"/>
    </location>
</feature>
<dbReference type="GO" id="GO:0016020">
    <property type="term" value="C:membrane"/>
    <property type="evidence" value="ECO:0007669"/>
    <property type="project" value="UniProtKB-SubCell"/>
</dbReference>
<dbReference type="InterPro" id="IPR004995">
    <property type="entry name" value="Spore_Ger"/>
</dbReference>
<evidence type="ECO:0000256" key="5">
    <source>
        <dbReference type="ARBA" id="ARBA00023136"/>
    </source>
</evidence>
<feature type="transmembrane region" description="Helical" evidence="6">
    <location>
        <begin position="595"/>
        <end position="613"/>
    </location>
</feature>
<evidence type="ECO:0000256" key="4">
    <source>
        <dbReference type="ARBA" id="ARBA00022989"/>
    </source>
</evidence>
<feature type="transmembrane region" description="Helical" evidence="6">
    <location>
        <begin position="729"/>
        <end position="752"/>
    </location>
</feature>
<evidence type="ECO:0000256" key="3">
    <source>
        <dbReference type="ARBA" id="ARBA00022692"/>
    </source>
</evidence>
<dbReference type="Pfam" id="PF03845">
    <property type="entry name" value="Spore_permease"/>
    <property type="match status" value="1"/>
</dbReference>
<keyword evidence="8" id="KW-1185">Reference proteome</keyword>
<sequence>MLFKRRSQKIMIQQQPERPTDSLTSDFSENVNKIHSLYEDCSDVVFRSFRIGETLRAAVIYIDGLVNVQELEASVLSLLLKEMKETPLNVSNWMKEKLSIAKVTEVKTVDECIGFISIGYTVLLLENENIGFALGLAQWEKRSIEPPESETIVKGPREGFTESVGVNLSLIRRKIKSPQLKTKSMKIGRSSQTEVVITYIRGVADETLIEEVQNRLRRIDIDAILESQYIEELIEDMPYSPFPQIYNTERPDICAANLLEGRVVILVDGSPSALILPITLFSFLQANEDYYQRYMISTAIRWLRYLFLFFSIFLPSLYVAVLSYHQEMVPTKLIITMASSRENVPFPAVVEALIMEITFEALREAGIRLPKQVGAAVSIVGALVIGQAAIQAGIVSPPMVMVVALTGIASFTIPQYNFGATLRLLRFPMMFLAGTLGLLGIILGVLVILTHLCKLRSFGVPYLTPLAPLNVKELKDVLVRAPIWKLSTRPHLTGEYNKHRQSANLTQLKEERSMIEKGKISAVQIAMLLYTSIVVTGILFLPIITYLFAERDFWMAPILSMLLGFILVSVMCKLQRYYPKETIIQYCGSILGKGIGKIVSLLILLNLLYQSYMSFNAYALFVNDYYLPDTPKTVIMGSIAAACAFAVRGGVETIGRLAQLITPLLMILFMVLFLFLLTEIDLRNMFPILGNGVLPLLKATYFSNIWFSEFIYIGFLLPFLDNHQGGKKWVMLCCMSTMVSIVMISMVILLILGETLEGFTVPFATAVQFINIGEFFTHLESLVMAFWIMGAFIKMILLFYMLTLGWAQWYNLSDYRPFVIPAIFLVTLLAIWQIKNGPAYHLNIITIAPAAAHLSSLFPILLLLIAYFKKKKQKKTPRVQ</sequence>
<accession>A0A7X0LWD1</accession>
<dbReference type="GO" id="GO:0009847">
    <property type="term" value="P:spore germination"/>
    <property type="evidence" value="ECO:0007669"/>
    <property type="project" value="InterPro"/>
</dbReference>
<dbReference type="Proteomes" id="UP000531594">
    <property type="component" value="Unassembled WGS sequence"/>
</dbReference>